<evidence type="ECO:0000313" key="3">
    <source>
        <dbReference type="Proteomes" id="UP001484239"/>
    </source>
</evidence>
<proteinExistence type="predicted"/>
<sequence length="225" mass="24332">MSVWRRCLGLATLAGVLGGSPLAAQDLADFDYENLSFRGVGIELGGIFPSRVDNDMSIGLRMDLGYLGPGLRIVPTLGYWSSRMKSGEVRELEVRLNELVDRSSPPGTPPANVDLGRIDWSDLVIGLDGHIVWSVPFGLLTYLGAGASAHIMNGDGEAVADTFIEDLLDTVTAGFNLHTGLEYPVTDRMRLYGTLRYELLGDLHYGQISVGTQFMFGPAAPGEIR</sequence>
<comment type="caution">
    <text evidence="2">The sequence shown here is derived from an EMBL/GenBank/DDBJ whole genome shotgun (WGS) entry which is preliminary data.</text>
</comment>
<reference evidence="2 3" key="1">
    <citation type="submission" date="2024-02" db="EMBL/GenBank/DDBJ databases">
        <title>A novel Gemmatimonadota bacterium.</title>
        <authorList>
            <person name="Du Z.-J."/>
            <person name="Ye Y.-Q."/>
        </authorList>
    </citation>
    <scope>NUCLEOTIDE SEQUENCE [LARGE SCALE GENOMIC DNA]</scope>
    <source>
        <strain evidence="2 3">DH-20</strain>
    </source>
</reference>
<feature type="signal peptide" evidence="1">
    <location>
        <begin position="1"/>
        <end position="23"/>
    </location>
</feature>
<keyword evidence="3" id="KW-1185">Reference proteome</keyword>
<dbReference type="EMBL" id="JBBHLI010000009">
    <property type="protein sequence ID" value="MEK9502157.1"/>
    <property type="molecule type" value="Genomic_DNA"/>
</dbReference>
<gene>
    <name evidence="2" type="ORF">WI372_14285</name>
</gene>
<organism evidence="2 3">
    <name type="scientific">Gaopeijia maritima</name>
    <dbReference type="NCBI Taxonomy" id="3119007"/>
    <lineage>
        <taxon>Bacteria</taxon>
        <taxon>Pseudomonadati</taxon>
        <taxon>Gemmatimonadota</taxon>
        <taxon>Longimicrobiia</taxon>
        <taxon>Gaopeijiales</taxon>
        <taxon>Gaopeijiaceae</taxon>
        <taxon>Gaopeijia</taxon>
    </lineage>
</organism>
<evidence type="ECO:0000256" key="1">
    <source>
        <dbReference type="SAM" id="SignalP"/>
    </source>
</evidence>
<dbReference type="InterPro" id="IPR011250">
    <property type="entry name" value="OMP/PagP_B-barrel"/>
</dbReference>
<evidence type="ECO:0008006" key="4">
    <source>
        <dbReference type="Google" id="ProtNLM"/>
    </source>
</evidence>
<accession>A0ABU9EBQ8</accession>
<dbReference type="SUPFAM" id="SSF56925">
    <property type="entry name" value="OMPA-like"/>
    <property type="match status" value="1"/>
</dbReference>
<name>A0ABU9EBQ8_9BACT</name>
<evidence type="ECO:0000313" key="2">
    <source>
        <dbReference type="EMBL" id="MEK9502157.1"/>
    </source>
</evidence>
<keyword evidence="1" id="KW-0732">Signal</keyword>
<dbReference type="RefSeq" id="WP_405276619.1">
    <property type="nucleotide sequence ID" value="NZ_CP144380.1"/>
</dbReference>
<feature type="chain" id="PRO_5046788148" description="Outer membrane protein beta-barrel domain-containing protein" evidence="1">
    <location>
        <begin position="24"/>
        <end position="225"/>
    </location>
</feature>
<protein>
    <recommendedName>
        <fullName evidence="4">Outer membrane protein beta-barrel domain-containing protein</fullName>
    </recommendedName>
</protein>
<dbReference type="Proteomes" id="UP001484239">
    <property type="component" value="Unassembled WGS sequence"/>
</dbReference>